<dbReference type="Proteomes" id="UP000005240">
    <property type="component" value="Unassembled WGS sequence"/>
</dbReference>
<dbReference type="AlphaFoldDB" id="A0A0C4EZP8"/>
<feature type="region of interest" description="Disordered" evidence="1">
    <location>
        <begin position="106"/>
        <end position="145"/>
    </location>
</feature>
<evidence type="ECO:0000313" key="4">
    <source>
        <dbReference type="Proteomes" id="UP000005240"/>
    </source>
</evidence>
<feature type="compositionally biased region" description="Polar residues" evidence="1">
    <location>
        <begin position="247"/>
        <end position="256"/>
    </location>
</feature>
<feature type="compositionally biased region" description="Basic and acidic residues" evidence="1">
    <location>
        <begin position="129"/>
        <end position="139"/>
    </location>
</feature>
<dbReference type="OMA" id="WITHKKS"/>
<feature type="compositionally biased region" description="Polar residues" evidence="1">
    <location>
        <begin position="163"/>
        <end position="180"/>
    </location>
</feature>
<evidence type="ECO:0000256" key="1">
    <source>
        <dbReference type="SAM" id="MobiDB-lite"/>
    </source>
</evidence>
<dbReference type="OrthoDB" id="2506084at2759"/>
<keyword evidence="4" id="KW-1185">Reference proteome</keyword>
<dbReference type="EMBL" id="ADAS02000020">
    <property type="protein sequence ID" value="OAV96307.1"/>
    <property type="molecule type" value="Genomic_DNA"/>
</dbReference>
<feature type="compositionally biased region" description="Polar residues" evidence="1">
    <location>
        <begin position="209"/>
        <end position="222"/>
    </location>
</feature>
<accession>A0A0C4EZP8</accession>
<feature type="region of interest" description="Disordered" evidence="1">
    <location>
        <begin position="282"/>
        <end position="318"/>
    </location>
</feature>
<feature type="compositionally biased region" description="Basic residues" evidence="1">
    <location>
        <begin position="299"/>
        <end position="310"/>
    </location>
</feature>
<organism evidence="2">
    <name type="scientific">Puccinia triticina (isolate 1-1 / race 1 (BBBD))</name>
    <name type="common">Brown leaf rust fungus</name>
    <dbReference type="NCBI Taxonomy" id="630390"/>
    <lineage>
        <taxon>Eukaryota</taxon>
        <taxon>Fungi</taxon>
        <taxon>Dikarya</taxon>
        <taxon>Basidiomycota</taxon>
        <taxon>Pucciniomycotina</taxon>
        <taxon>Pucciniomycetes</taxon>
        <taxon>Pucciniales</taxon>
        <taxon>Pucciniaceae</taxon>
        <taxon>Puccinia</taxon>
    </lineage>
</organism>
<reference evidence="3 4" key="3">
    <citation type="journal article" date="2017" name="G3 (Bethesda)">
        <title>Comparative analysis highlights variable genome content of wheat rusts and divergence of the mating loci.</title>
        <authorList>
            <person name="Cuomo C.A."/>
            <person name="Bakkeren G."/>
            <person name="Khalil H.B."/>
            <person name="Panwar V."/>
            <person name="Joly D."/>
            <person name="Linning R."/>
            <person name="Sakthikumar S."/>
            <person name="Song X."/>
            <person name="Adiconis X."/>
            <person name="Fan L."/>
            <person name="Goldberg J.M."/>
            <person name="Levin J.Z."/>
            <person name="Young S."/>
            <person name="Zeng Q."/>
            <person name="Anikster Y."/>
            <person name="Bruce M."/>
            <person name="Wang M."/>
            <person name="Yin C."/>
            <person name="McCallum B."/>
            <person name="Szabo L.J."/>
            <person name="Hulbert S."/>
            <person name="Chen X."/>
            <person name="Fellers J.P."/>
        </authorList>
    </citation>
    <scope>NUCLEOTIDE SEQUENCE</scope>
    <source>
        <strain evidence="4">Isolate 1-1 / race 1 (BBBD)</strain>
        <strain evidence="3">isolate 1-1 / race 1 (BBBD)</strain>
    </source>
</reference>
<feature type="compositionally biased region" description="Polar residues" evidence="1">
    <location>
        <begin position="107"/>
        <end position="118"/>
    </location>
</feature>
<dbReference type="VEuPathDB" id="FungiDB:PTTG_06308"/>
<name>A0A0C4EZP8_PUCT1</name>
<protein>
    <submittedName>
        <fullName evidence="2 3">Uncharacterized protein</fullName>
    </submittedName>
</protein>
<evidence type="ECO:0000313" key="3">
    <source>
        <dbReference type="EnsemblFungi" id="PTTG_06308-t43_1-p1"/>
    </source>
</evidence>
<feature type="region of interest" description="Disordered" evidence="1">
    <location>
        <begin position="160"/>
        <end position="262"/>
    </location>
</feature>
<sequence length="318" mass="35110">MPSYRLGPSPLELASSSQLDCRSRAHLDQIPLPTATGFKHLPSLEIDSEALLSLDKFSMITLSSAVNPLIRNSLEFSEEESFSDESICNNQRASFPDCAGFFDESFSDQSSPNSNCRDPSTPPLVTAARRRDSAKEDLPRPSSKLPFAFLSQPYKSLVHVSKPATNNRENTLRGSRSLNFRQRRLSVKMQDPLQDPRDCPGAESKGSRKQSLGSITDNQAGSNHLDVKTSPSSSAAARSKDKGSFSPECQSHTMSSVFEDDSDDDHELAYLKKVLPAWITHKKSKSIITPPPHPQPKFSKQKSRIFKSHRSSLSNTSS</sequence>
<proteinExistence type="predicted"/>
<reference evidence="3" key="4">
    <citation type="submission" date="2025-05" db="UniProtKB">
        <authorList>
            <consortium name="EnsemblFungi"/>
        </authorList>
    </citation>
    <scope>IDENTIFICATION</scope>
    <source>
        <strain evidence="3">isolate 1-1 / race 1 (BBBD)</strain>
    </source>
</reference>
<reference evidence="2" key="1">
    <citation type="submission" date="2009-11" db="EMBL/GenBank/DDBJ databases">
        <authorList>
            <consortium name="The Broad Institute Genome Sequencing Platform"/>
            <person name="Ward D."/>
            <person name="Feldgarden M."/>
            <person name="Earl A."/>
            <person name="Young S.K."/>
            <person name="Zeng Q."/>
            <person name="Koehrsen M."/>
            <person name="Alvarado L."/>
            <person name="Berlin A."/>
            <person name="Bochicchio J."/>
            <person name="Borenstein D."/>
            <person name="Chapman S.B."/>
            <person name="Chen Z."/>
            <person name="Engels R."/>
            <person name="Freedman E."/>
            <person name="Gellesch M."/>
            <person name="Goldberg J."/>
            <person name="Griggs A."/>
            <person name="Gujja S."/>
            <person name="Heilman E."/>
            <person name="Heiman D."/>
            <person name="Hepburn T."/>
            <person name="Howarth C."/>
            <person name="Jen D."/>
            <person name="Larson L."/>
            <person name="Lewis B."/>
            <person name="Mehta T."/>
            <person name="Park D."/>
            <person name="Pearson M."/>
            <person name="Roberts A."/>
            <person name="Saif S."/>
            <person name="Shea T."/>
            <person name="Shenoy N."/>
            <person name="Sisk P."/>
            <person name="Stolte C."/>
            <person name="Sykes S."/>
            <person name="Thomson T."/>
            <person name="Walk T."/>
            <person name="White J."/>
            <person name="Yandava C."/>
            <person name="Izard J."/>
            <person name="Baranova O.V."/>
            <person name="Blanton J.M."/>
            <person name="Tanner A.C."/>
            <person name="Dewhirst F.E."/>
            <person name="Haas B."/>
            <person name="Nusbaum C."/>
            <person name="Birren B."/>
        </authorList>
    </citation>
    <scope>NUCLEOTIDE SEQUENCE [LARGE SCALE GENOMIC DNA]</scope>
    <source>
        <strain evidence="2">1-1 BBBD Race 1</strain>
    </source>
</reference>
<reference evidence="2" key="2">
    <citation type="submission" date="2016-05" db="EMBL/GenBank/DDBJ databases">
        <title>Comparative analysis highlights variable genome content of wheat rusts and divergence of the mating loci.</title>
        <authorList>
            <person name="Cuomo C.A."/>
            <person name="Bakkeren G."/>
            <person name="Szabo L."/>
            <person name="Khalil H."/>
            <person name="Joly D."/>
            <person name="Goldberg J."/>
            <person name="Young S."/>
            <person name="Zeng Q."/>
            <person name="Fellers J."/>
        </authorList>
    </citation>
    <scope>NUCLEOTIDE SEQUENCE [LARGE SCALE GENOMIC DNA]</scope>
    <source>
        <strain evidence="2">1-1 BBBD Race 1</strain>
    </source>
</reference>
<gene>
    <name evidence="2" type="ORF">PTTG_06308</name>
</gene>
<dbReference type="EnsemblFungi" id="PTTG_06308-t43_1">
    <property type="protein sequence ID" value="PTTG_06308-t43_1-p1"/>
    <property type="gene ID" value="PTTG_06308"/>
</dbReference>
<evidence type="ECO:0000313" key="2">
    <source>
        <dbReference type="EMBL" id="OAV96307.1"/>
    </source>
</evidence>